<organism evidence="1 2">
    <name type="scientific">Pedobacter alpinus</name>
    <dbReference type="NCBI Taxonomy" id="1590643"/>
    <lineage>
        <taxon>Bacteria</taxon>
        <taxon>Pseudomonadati</taxon>
        <taxon>Bacteroidota</taxon>
        <taxon>Sphingobacteriia</taxon>
        <taxon>Sphingobacteriales</taxon>
        <taxon>Sphingobacteriaceae</taxon>
        <taxon>Pedobacter</taxon>
    </lineage>
</organism>
<evidence type="ECO:0000313" key="1">
    <source>
        <dbReference type="EMBL" id="MFD2730399.1"/>
    </source>
</evidence>
<dbReference type="RefSeq" id="WP_379040867.1">
    <property type="nucleotide sequence ID" value="NZ_JBHSKW010000005.1"/>
</dbReference>
<reference evidence="2" key="1">
    <citation type="journal article" date="2019" name="Int. J. Syst. Evol. Microbiol.">
        <title>The Global Catalogue of Microorganisms (GCM) 10K type strain sequencing project: providing services to taxonomists for standard genome sequencing and annotation.</title>
        <authorList>
            <consortium name="The Broad Institute Genomics Platform"/>
            <consortium name="The Broad Institute Genome Sequencing Center for Infectious Disease"/>
            <person name="Wu L."/>
            <person name="Ma J."/>
        </authorList>
    </citation>
    <scope>NUCLEOTIDE SEQUENCE [LARGE SCALE GENOMIC DNA]</scope>
    <source>
        <strain evidence="2">KCTC 42456</strain>
    </source>
</reference>
<gene>
    <name evidence="1" type="ORF">ACFSSE_01655</name>
</gene>
<protein>
    <submittedName>
        <fullName evidence="1">Uncharacterized protein</fullName>
    </submittedName>
</protein>
<comment type="caution">
    <text evidence="1">The sequence shown here is derived from an EMBL/GenBank/DDBJ whole genome shotgun (WGS) entry which is preliminary data.</text>
</comment>
<keyword evidence="2" id="KW-1185">Reference proteome</keyword>
<dbReference type="Proteomes" id="UP001597546">
    <property type="component" value="Unassembled WGS sequence"/>
</dbReference>
<accession>A0ABW5TMW0</accession>
<dbReference type="EMBL" id="JBHULV010000008">
    <property type="protein sequence ID" value="MFD2730399.1"/>
    <property type="molecule type" value="Genomic_DNA"/>
</dbReference>
<evidence type="ECO:0000313" key="2">
    <source>
        <dbReference type="Proteomes" id="UP001597546"/>
    </source>
</evidence>
<sequence length="46" mass="4879">MNKLSPTPDAVKVSAIAVSSVPHQTRANFAVINVSTLAKIMKVNTQ</sequence>
<name>A0ABW5TMW0_9SPHI</name>
<proteinExistence type="predicted"/>